<protein>
    <submittedName>
        <fullName evidence="6">3'(2'),5'-bisphosphate nucleotidase CysQ</fullName>
    </submittedName>
</protein>
<reference evidence="6" key="1">
    <citation type="submission" date="2022-10" db="EMBL/GenBank/DDBJ databases">
        <authorList>
            <person name="Yue Y."/>
        </authorList>
    </citation>
    <scope>NUCLEOTIDE SEQUENCE</scope>
    <source>
        <strain evidence="6">Z654</strain>
    </source>
</reference>
<dbReference type="Pfam" id="PF00459">
    <property type="entry name" value="Inositol_P"/>
    <property type="match status" value="1"/>
</dbReference>
<accession>A0AAE3LUT2</accession>
<comment type="cofactor">
    <cofactor evidence="5">
        <name>Mg(2+)</name>
        <dbReference type="ChEBI" id="CHEBI:18420"/>
    </cofactor>
</comment>
<keyword evidence="4 5" id="KW-0460">Magnesium</keyword>
<dbReference type="PANTHER" id="PTHR20854">
    <property type="entry name" value="INOSITOL MONOPHOSPHATASE"/>
    <property type="match status" value="1"/>
</dbReference>
<feature type="binding site" evidence="5">
    <location>
        <position position="85"/>
    </location>
    <ligand>
        <name>Mg(2+)</name>
        <dbReference type="ChEBI" id="CHEBI:18420"/>
        <label>1</label>
        <note>catalytic</note>
    </ligand>
</feature>
<evidence type="ECO:0000313" key="6">
    <source>
        <dbReference type="EMBL" id="MCV6825690.1"/>
    </source>
</evidence>
<evidence type="ECO:0000313" key="7">
    <source>
        <dbReference type="Proteomes" id="UP001208041"/>
    </source>
</evidence>
<dbReference type="GO" id="GO:0007165">
    <property type="term" value="P:signal transduction"/>
    <property type="evidence" value="ECO:0007669"/>
    <property type="project" value="TreeGrafter"/>
</dbReference>
<dbReference type="Gene3D" id="3.40.190.80">
    <property type="match status" value="1"/>
</dbReference>
<organism evidence="6 7">
    <name type="scientific">Halocynthiibacter halioticoli</name>
    <dbReference type="NCBI Taxonomy" id="2986804"/>
    <lineage>
        <taxon>Bacteria</taxon>
        <taxon>Pseudomonadati</taxon>
        <taxon>Pseudomonadota</taxon>
        <taxon>Alphaproteobacteria</taxon>
        <taxon>Rhodobacterales</taxon>
        <taxon>Paracoccaceae</taxon>
        <taxon>Halocynthiibacter</taxon>
    </lineage>
</organism>
<keyword evidence="3" id="KW-0378">Hydrolase</keyword>
<sequence>MPESDLDLLIDAAKAAGEIAGKFWKQSPEVWDKSGGAGPVTEADIAIDKMLNNELLRSRPDYGWLSEEIADSPDRLSKQRVFIVDPIDGTRAFINGSPTFSHSLAVADSGVVTAAVVYLPMLDRLYSATIGGYAKLNGEPIRASSRAEIDGATALCAKSNFLPERWIGAAPNFEQHIRSSLAYRLSLIAQGRFDVMLTLRDTWEWDVAAGSLIAERAGSTVTDMKGNAPVFNNPTAKLDGMIAAPSQIHREIVARLAPR</sequence>
<dbReference type="EMBL" id="JAOYFC010000003">
    <property type="protein sequence ID" value="MCV6825690.1"/>
    <property type="molecule type" value="Genomic_DNA"/>
</dbReference>
<keyword evidence="2 5" id="KW-0479">Metal-binding</keyword>
<dbReference type="GO" id="GO:0006020">
    <property type="term" value="P:inositol metabolic process"/>
    <property type="evidence" value="ECO:0007669"/>
    <property type="project" value="TreeGrafter"/>
</dbReference>
<feature type="binding site" evidence="5">
    <location>
        <position position="67"/>
    </location>
    <ligand>
        <name>Mg(2+)</name>
        <dbReference type="ChEBI" id="CHEBI:18420"/>
        <label>1</label>
        <note>catalytic</note>
    </ligand>
</feature>
<keyword evidence="7" id="KW-1185">Reference proteome</keyword>
<evidence type="ECO:0000256" key="4">
    <source>
        <dbReference type="ARBA" id="ARBA00022842"/>
    </source>
</evidence>
<feature type="binding site" evidence="5">
    <location>
        <position position="87"/>
    </location>
    <ligand>
        <name>Mg(2+)</name>
        <dbReference type="ChEBI" id="CHEBI:18420"/>
        <label>1</label>
        <note>catalytic</note>
    </ligand>
</feature>
<name>A0AAE3LUT2_9RHOB</name>
<dbReference type="Gene3D" id="3.30.540.10">
    <property type="entry name" value="Fructose-1,6-Bisphosphatase, subunit A, domain 1"/>
    <property type="match status" value="1"/>
</dbReference>
<dbReference type="PANTHER" id="PTHR20854:SF4">
    <property type="entry name" value="INOSITOL-1-MONOPHOSPHATASE-RELATED"/>
    <property type="match status" value="1"/>
</dbReference>
<dbReference type="CDD" id="cd01638">
    <property type="entry name" value="CysQ"/>
    <property type="match status" value="1"/>
</dbReference>
<evidence type="ECO:0000256" key="1">
    <source>
        <dbReference type="ARBA" id="ARBA00009759"/>
    </source>
</evidence>
<proteinExistence type="inferred from homology"/>
<dbReference type="RefSeq" id="WP_263954624.1">
    <property type="nucleotide sequence ID" value="NZ_JAOYFC010000003.1"/>
</dbReference>
<dbReference type="PRINTS" id="PR00377">
    <property type="entry name" value="IMPHPHTASES"/>
</dbReference>
<gene>
    <name evidence="6" type="ORF">OH136_14100</name>
</gene>
<feature type="binding site" evidence="5">
    <location>
        <position position="206"/>
    </location>
    <ligand>
        <name>Mg(2+)</name>
        <dbReference type="ChEBI" id="CHEBI:18420"/>
        <label>1</label>
        <note>catalytic</note>
    </ligand>
</feature>
<dbReference type="PROSITE" id="PS00629">
    <property type="entry name" value="IMP_1"/>
    <property type="match status" value="1"/>
</dbReference>
<feature type="binding site" evidence="5">
    <location>
        <position position="88"/>
    </location>
    <ligand>
        <name>Mg(2+)</name>
        <dbReference type="ChEBI" id="CHEBI:18420"/>
        <label>1</label>
        <note>catalytic</note>
    </ligand>
</feature>
<dbReference type="InterPro" id="IPR020583">
    <property type="entry name" value="Inositol_monoP_metal-BS"/>
</dbReference>
<dbReference type="Proteomes" id="UP001208041">
    <property type="component" value="Unassembled WGS sequence"/>
</dbReference>
<dbReference type="InterPro" id="IPR000760">
    <property type="entry name" value="Inositol_monophosphatase-like"/>
</dbReference>
<comment type="similarity">
    <text evidence="1">Belongs to the inositol monophosphatase superfamily.</text>
</comment>
<dbReference type="SUPFAM" id="SSF56655">
    <property type="entry name" value="Carbohydrate phosphatase"/>
    <property type="match status" value="1"/>
</dbReference>
<evidence type="ECO:0000256" key="2">
    <source>
        <dbReference type="ARBA" id="ARBA00022723"/>
    </source>
</evidence>
<comment type="caution">
    <text evidence="6">The sequence shown here is derived from an EMBL/GenBank/DDBJ whole genome shotgun (WGS) entry which is preliminary data.</text>
</comment>
<evidence type="ECO:0000256" key="3">
    <source>
        <dbReference type="ARBA" id="ARBA00022801"/>
    </source>
</evidence>
<dbReference type="GO" id="GO:0046872">
    <property type="term" value="F:metal ion binding"/>
    <property type="evidence" value="ECO:0007669"/>
    <property type="project" value="UniProtKB-KW"/>
</dbReference>
<dbReference type="AlphaFoldDB" id="A0AAE3LUT2"/>
<dbReference type="GO" id="GO:0008934">
    <property type="term" value="F:inositol monophosphate 1-phosphatase activity"/>
    <property type="evidence" value="ECO:0007669"/>
    <property type="project" value="TreeGrafter"/>
</dbReference>
<evidence type="ECO:0000256" key="5">
    <source>
        <dbReference type="PIRSR" id="PIRSR600760-2"/>
    </source>
</evidence>